<dbReference type="KEGG" id="pchi:PC41400_10380"/>
<gene>
    <name evidence="1" type="ORF">M5X16_05285</name>
    <name evidence="2" type="ORF">PC41400_10380</name>
</gene>
<dbReference type="AlphaFoldDB" id="A0A410WUN6"/>
<proteinExistence type="predicted"/>
<sequence length="358" mass="38888">MNRTALWTAALLALVVWLAAGPLSFSQAESLLAQDAQDSLAGPATRMKPETGRASLDKRYTILPGTRPAEVLADFTANEPSDTPGAPNAGTVLNEHIVRWIDSLAGQKGFEGWKRAKWTVAPLGPGTHGWIVLLTDNGRETGYLIVSAAENGTLQLIEYGTGEHPLFSTRTLYRTLVQHAIIPASMSYQAWLDSAETRLRRLYTDAFHAVWTVPAGNNRILVDAKTGEIRTFQNYSPSSDSSLLGLHGAAFEHTPGTPIEVTPSDPYEEIAWLTRKALPIRSYEELTPYLAAGKSLTFVCECFGGRLTLPLPVTGALRWIGGAAFIAFEQEGRRFVLLDEAVSLGQFYPTDGISSSSP</sequence>
<evidence type="ECO:0000313" key="3">
    <source>
        <dbReference type="Proteomes" id="UP000288943"/>
    </source>
</evidence>
<dbReference type="Proteomes" id="UP000288943">
    <property type="component" value="Chromosome"/>
</dbReference>
<dbReference type="RefSeq" id="WP_042230792.1">
    <property type="nucleotide sequence ID" value="NZ_CP026520.1"/>
</dbReference>
<evidence type="ECO:0000313" key="2">
    <source>
        <dbReference type="EMBL" id="QAV18050.1"/>
    </source>
</evidence>
<dbReference type="Proteomes" id="UP001527202">
    <property type="component" value="Unassembled WGS sequence"/>
</dbReference>
<keyword evidence="4" id="KW-1185">Reference proteome</keyword>
<protein>
    <submittedName>
        <fullName evidence="2">Uncharacterized protein</fullName>
    </submittedName>
</protein>
<evidence type="ECO:0000313" key="4">
    <source>
        <dbReference type="Proteomes" id="UP001527202"/>
    </source>
</evidence>
<dbReference type="OrthoDB" id="2475185at2"/>
<dbReference type="EMBL" id="JAMDMJ010000004">
    <property type="protein sequence ID" value="MCY9595190.1"/>
    <property type="molecule type" value="Genomic_DNA"/>
</dbReference>
<evidence type="ECO:0000313" key="1">
    <source>
        <dbReference type="EMBL" id="MCY9595190.1"/>
    </source>
</evidence>
<dbReference type="EMBL" id="CP026520">
    <property type="protein sequence ID" value="QAV18050.1"/>
    <property type="molecule type" value="Genomic_DNA"/>
</dbReference>
<reference evidence="2 3" key="1">
    <citation type="submission" date="2018-01" db="EMBL/GenBank/DDBJ databases">
        <title>The whole genome sequencing and assembly of Paenibacillus chitinolyticus KCCM 41400 strain.</title>
        <authorList>
            <person name="Kim J.-Y."/>
            <person name="Park M.-K."/>
            <person name="Lee Y.-J."/>
            <person name="Yi H."/>
            <person name="Bahn Y.-S."/>
            <person name="Kim J.F."/>
            <person name="Lee D.-W."/>
        </authorList>
    </citation>
    <scope>NUCLEOTIDE SEQUENCE [LARGE SCALE GENOMIC DNA]</scope>
    <source>
        <strain evidence="2 3">KCCM 41400</strain>
    </source>
</reference>
<dbReference type="GeneID" id="95375212"/>
<reference evidence="1 4" key="2">
    <citation type="submission" date="2022-05" db="EMBL/GenBank/DDBJ databases">
        <title>Genome Sequencing of Bee-Associated Microbes.</title>
        <authorList>
            <person name="Dunlap C."/>
        </authorList>
    </citation>
    <scope>NUCLEOTIDE SEQUENCE [LARGE SCALE GENOMIC DNA]</scope>
    <source>
        <strain evidence="1 4">NRRL B-23120</strain>
    </source>
</reference>
<organism evidence="2 3">
    <name type="scientific">Paenibacillus chitinolyticus</name>
    <dbReference type="NCBI Taxonomy" id="79263"/>
    <lineage>
        <taxon>Bacteria</taxon>
        <taxon>Bacillati</taxon>
        <taxon>Bacillota</taxon>
        <taxon>Bacilli</taxon>
        <taxon>Bacillales</taxon>
        <taxon>Paenibacillaceae</taxon>
        <taxon>Paenibacillus</taxon>
    </lineage>
</organism>
<accession>A0A410WUN6</accession>
<name>A0A410WUN6_9BACL</name>